<dbReference type="EMBL" id="CP021474">
    <property type="protein sequence ID" value="ARW19824.1"/>
    <property type="molecule type" value="Genomic_DNA"/>
</dbReference>
<protein>
    <submittedName>
        <fullName evidence="2">Uncharacterized protein</fullName>
    </submittedName>
</protein>
<evidence type="ECO:0000313" key="3">
    <source>
        <dbReference type="Proteomes" id="UP000196118"/>
    </source>
</evidence>
<gene>
    <name evidence="2" type="ORF">S100892_01251</name>
</gene>
<reference evidence="2 3" key="1">
    <citation type="submission" date="2017-05" db="EMBL/GenBank/DDBJ databases">
        <title>Genome sequence of Pediococcus pentosaceus strain SRCM100892.</title>
        <authorList>
            <person name="Cho S.H."/>
        </authorList>
    </citation>
    <scope>NUCLEOTIDE SEQUENCE [LARGE SCALE GENOMIC DNA]</scope>
    <source>
        <strain evidence="2 3">SRCM100892</strain>
    </source>
</reference>
<dbReference type="RefSeq" id="WP_094104504.1">
    <property type="nucleotide sequence ID" value="NZ_CP085178.1"/>
</dbReference>
<name>A0A1Y0VQT7_PEDPE</name>
<dbReference type="AlphaFoldDB" id="A0A1Y0VQT7"/>
<accession>A0A1Y0VQT7</accession>
<organism evidence="2 3">
    <name type="scientific">Pediococcus pentosaceus</name>
    <dbReference type="NCBI Taxonomy" id="1255"/>
    <lineage>
        <taxon>Bacteria</taxon>
        <taxon>Bacillati</taxon>
        <taxon>Bacillota</taxon>
        <taxon>Bacilli</taxon>
        <taxon>Lactobacillales</taxon>
        <taxon>Lactobacillaceae</taxon>
        <taxon>Pediococcus</taxon>
    </lineage>
</organism>
<proteinExistence type="predicted"/>
<sequence length="77" mass="8810">MKINTPNELPRVDIIDRSKNRLYARHEYSNGLILVSEITPGNLKVSSNYKLLKESDGTYSPDFDSPNSDFHECPRVI</sequence>
<feature type="region of interest" description="Disordered" evidence="1">
    <location>
        <begin position="57"/>
        <end position="77"/>
    </location>
</feature>
<evidence type="ECO:0000256" key="1">
    <source>
        <dbReference type="SAM" id="MobiDB-lite"/>
    </source>
</evidence>
<dbReference type="Proteomes" id="UP000196118">
    <property type="component" value="Chromosome"/>
</dbReference>
<evidence type="ECO:0000313" key="2">
    <source>
        <dbReference type="EMBL" id="ARW19824.1"/>
    </source>
</evidence>